<feature type="compositionally biased region" description="Polar residues" evidence="2">
    <location>
        <begin position="651"/>
        <end position="661"/>
    </location>
</feature>
<name>A0AAW9Q1X4_9CYAN</name>
<dbReference type="EMBL" id="JAZBJZ010000084">
    <property type="protein sequence ID" value="MEE3718593.1"/>
    <property type="molecule type" value="Genomic_DNA"/>
</dbReference>
<dbReference type="InterPro" id="IPR011009">
    <property type="entry name" value="Kinase-like_dom_sf"/>
</dbReference>
<evidence type="ECO:0000256" key="2">
    <source>
        <dbReference type="SAM" id="MobiDB-lite"/>
    </source>
</evidence>
<proteinExistence type="inferred from homology"/>
<comment type="caution">
    <text evidence="5">The sequence shown here is derived from an EMBL/GenBank/DDBJ whole genome shotgun (WGS) entry which is preliminary data.</text>
</comment>
<dbReference type="GO" id="GO:0004672">
    <property type="term" value="F:protein kinase activity"/>
    <property type="evidence" value="ECO:0007669"/>
    <property type="project" value="InterPro"/>
</dbReference>
<evidence type="ECO:0000313" key="5">
    <source>
        <dbReference type="EMBL" id="MEE3718593.1"/>
    </source>
</evidence>
<dbReference type="InterPro" id="IPR004147">
    <property type="entry name" value="ABC1_dom"/>
</dbReference>
<comment type="similarity">
    <text evidence="1">Belongs to the protein kinase superfamily. ADCK protein kinase family.</text>
</comment>
<dbReference type="SUPFAM" id="SSF56112">
    <property type="entry name" value="Protein kinase-like (PK-like)"/>
    <property type="match status" value="1"/>
</dbReference>
<dbReference type="GO" id="GO:0005524">
    <property type="term" value="F:ATP binding"/>
    <property type="evidence" value="ECO:0007669"/>
    <property type="project" value="InterPro"/>
</dbReference>
<dbReference type="InterPro" id="IPR000719">
    <property type="entry name" value="Prot_kinase_dom"/>
</dbReference>
<sequence length="689" mass="77602">MPTASKSTFQLDRYDAEAIARYYRGKPLQVWWRCLAIFLPMLWLFLKLRWDKRTGQVAQKGKQRAAQLRKLLTRLGPAFIKIGQALSTRPDIVPPVYMDELAQLQDHLPAFPNEIAFQFIREELGGDPHEVYAEISDNPIAAASLGQVYKGRLHTGEQVAIKVQRPDIVAGIALDMYILRGISAWMMKSFKFIRSNLVGILEEFAFRIFEEMDYTHEGENAEKFAKYYGHGQIDEIYVPCIYWKYTAKRVLTMEWIEGIKLTDIEGVKASGFDSRHIIEVGVQCSLRQLLDYGFFHADPHPGNLLVMTDGKLAYLDFGMMSSVSAEQRFGLIEAIVHLVNRDFDALSKDYVRLGFLSSDVNFEGIVPALAEVFNPPPGKSLTEMDFKGMTDKLSQIMYDYPFQVPAYYALIIRSLVTLEGIALSVDRNFKVLAVAYPYVANRLLTDRSPELRMALKDVLFRDGSFRWNRLENLLSNAQTNQDYSLKQTVDQVSDFLLSERGEFMRDRLVDELVKGIEETALKRIPNPFSKDKPKAKSSETEESGLDHAANIWSILQKDQKIDPLEFLPLAGKILLKPETQAVGRNIISQLAQRAMTRVIREIALRGTSVSEPQVAIPQPSESSSNASKSVEVETLPKSPSSGSSSAAYGSFNTAPNVNQKPLSKEPVALVSSPSSSSSPMRRQVNGRSW</sequence>
<feature type="transmembrane region" description="Helical" evidence="3">
    <location>
        <begin position="30"/>
        <end position="46"/>
    </location>
</feature>
<reference evidence="5" key="1">
    <citation type="submission" date="2024-01" db="EMBL/GenBank/DDBJ databases">
        <title>Bank of Algae and Cyanobacteria of the Azores (BACA) strain genomes.</title>
        <authorList>
            <person name="Luz R."/>
            <person name="Cordeiro R."/>
            <person name="Fonseca A."/>
            <person name="Goncalves V."/>
        </authorList>
    </citation>
    <scope>NUCLEOTIDE SEQUENCE</scope>
    <source>
        <strain evidence="5">BACA0141</strain>
    </source>
</reference>
<dbReference type="Gene3D" id="1.10.510.10">
    <property type="entry name" value="Transferase(Phosphotransferase) domain 1"/>
    <property type="match status" value="1"/>
</dbReference>
<protein>
    <submittedName>
        <fullName evidence="5">AarF/ABC1/UbiB kinase family protein</fullName>
    </submittedName>
</protein>
<evidence type="ECO:0000256" key="3">
    <source>
        <dbReference type="SAM" id="Phobius"/>
    </source>
</evidence>
<evidence type="ECO:0000259" key="4">
    <source>
        <dbReference type="PROSITE" id="PS50011"/>
    </source>
</evidence>
<feature type="region of interest" description="Disordered" evidence="2">
    <location>
        <begin position="609"/>
        <end position="689"/>
    </location>
</feature>
<dbReference type="CDD" id="cd05121">
    <property type="entry name" value="ABC1_ADCK3-like"/>
    <property type="match status" value="1"/>
</dbReference>
<feature type="domain" description="Protein kinase" evidence="4">
    <location>
        <begin position="134"/>
        <end position="465"/>
    </location>
</feature>
<dbReference type="InterPro" id="IPR050154">
    <property type="entry name" value="UbiB_kinase"/>
</dbReference>
<keyword evidence="6" id="KW-1185">Reference proteome</keyword>
<dbReference type="PANTHER" id="PTHR10566:SF128">
    <property type="entry name" value="UBIB DOMAIN CONTAINING KINASE"/>
    <property type="match status" value="1"/>
</dbReference>
<feature type="compositionally biased region" description="Low complexity" evidence="2">
    <location>
        <begin position="620"/>
        <end position="650"/>
    </location>
</feature>
<dbReference type="PANTHER" id="PTHR10566">
    <property type="entry name" value="CHAPERONE-ACTIVITY OF BC1 COMPLEX CABC1 -RELATED"/>
    <property type="match status" value="1"/>
</dbReference>
<dbReference type="AlphaFoldDB" id="A0AAW9Q1X4"/>
<gene>
    <name evidence="5" type="ORF">V2H45_17775</name>
</gene>
<evidence type="ECO:0000313" key="6">
    <source>
        <dbReference type="Proteomes" id="UP001333818"/>
    </source>
</evidence>
<dbReference type="Pfam" id="PF03109">
    <property type="entry name" value="ABC1"/>
    <property type="match status" value="1"/>
</dbReference>
<keyword evidence="3" id="KW-0812">Transmembrane</keyword>
<evidence type="ECO:0000256" key="1">
    <source>
        <dbReference type="ARBA" id="ARBA00009670"/>
    </source>
</evidence>
<keyword evidence="5" id="KW-0808">Transferase</keyword>
<dbReference type="Proteomes" id="UP001333818">
    <property type="component" value="Unassembled WGS sequence"/>
</dbReference>
<organism evidence="5 6">
    <name type="scientific">Tumidithrix elongata BACA0141</name>
    <dbReference type="NCBI Taxonomy" id="2716417"/>
    <lineage>
        <taxon>Bacteria</taxon>
        <taxon>Bacillati</taxon>
        <taxon>Cyanobacteriota</taxon>
        <taxon>Cyanophyceae</taxon>
        <taxon>Pseudanabaenales</taxon>
        <taxon>Pseudanabaenaceae</taxon>
        <taxon>Tumidithrix</taxon>
        <taxon>Tumidithrix elongata</taxon>
    </lineage>
</organism>
<keyword evidence="3" id="KW-1133">Transmembrane helix</keyword>
<keyword evidence="3" id="KW-0472">Membrane</keyword>
<dbReference type="PROSITE" id="PS50011">
    <property type="entry name" value="PROTEIN_KINASE_DOM"/>
    <property type="match status" value="1"/>
</dbReference>
<keyword evidence="5" id="KW-0418">Kinase</keyword>
<accession>A0AAW9Q1X4</accession>